<name>A0A816BEX6_9BILA</name>
<evidence type="ECO:0000256" key="1">
    <source>
        <dbReference type="SAM" id="MobiDB-lite"/>
    </source>
</evidence>
<proteinExistence type="predicted"/>
<accession>A0A816BEX6</accession>
<dbReference type="Proteomes" id="UP000663824">
    <property type="component" value="Unassembled WGS sequence"/>
</dbReference>
<dbReference type="AlphaFoldDB" id="A0A816BEX6"/>
<organism evidence="2 4">
    <name type="scientific">Rotaria magnacalcarata</name>
    <dbReference type="NCBI Taxonomy" id="392030"/>
    <lineage>
        <taxon>Eukaryota</taxon>
        <taxon>Metazoa</taxon>
        <taxon>Spiralia</taxon>
        <taxon>Gnathifera</taxon>
        <taxon>Rotifera</taxon>
        <taxon>Eurotatoria</taxon>
        <taxon>Bdelloidea</taxon>
        <taxon>Philodinida</taxon>
        <taxon>Philodinidae</taxon>
        <taxon>Rotaria</taxon>
    </lineage>
</organism>
<dbReference type="Proteomes" id="UP000663834">
    <property type="component" value="Unassembled WGS sequence"/>
</dbReference>
<evidence type="ECO:0000313" key="4">
    <source>
        <dbReference type="Proteomes" id="UP000663834"/>
    </source>
</evidence>
<dbReference type="OrthoDB" id="9991459at2759"/>
<comment type="caution">
    <text evidence="2">The sequence shown here is derived from an EMBL/GenBank/DDBJ whole genome shotgun (WGS) entry which is preliminary data.</text>
</comment>
<protein>
    <submittedName>
        <fullName evidence="2">Uncharacterized protein</fullName>
    </submittedName>
</protein>
<reference evidence="2" key="1">
    <citation type="submission" date="2021-02" db="EMBL/GenBank/DDBJ databases">
        <authorList>
            <person name="Nowell W R."/>
        </authorList>
    </citation>
    <scope>NUCLEOTIDE SEQUENCE</scope>
</reference>
<gene>
    <name evidence="2" type="ORF">KQP761_LOCUS23065</name>
    <name evidence="3" type="ORF">MBJ925_LOCUS30969</name>
</gene>
<dbReference type="EMBL" id="CAJNOW010012296">
    <property type="protein sequence ID" value="CAF1608291.1"/>
    <property type="molecule type" value="Genomic_DNA"/>
</dbReference>
<feature type="region of interest" description="Disordered" evidence="1">
    <location>
        <begin position="233"/>
        <end position="252"/>
    </location>
</feature>
<feature type="compositionally biased region" description="Basic residues" evidence="1">
    <location>
        <begin position="233"/>
        <end position="242"/>
    </location>
</feature>
<evidence type="ECO:0000313" key="2">
    <source>
        <dbReference type="EMBL" id="CAF1608291.1"/>
    </source>
</evidence>
<dbReference type="EMBL" id="CAJNRE010016873">
    <property type="protein sequence ID" value="CAF2149437.1"/>
    <property type="molecule type" value="Genomic_DNA"/>
</dbReference>
<evidence type="ECO:0000313" key="3">
    <source>
        <dbReference type="EMBL" id="CAF2149437.1"/>
    </source>
</evidence>
<sequence length="520" mass="60487">MTSNQQTYDEQVRILQERFPRASTNRLTHLLQKHAGDIDQVRARLFRRDFRSNKWDSLEERFGTTVTSLQQEISSAQSLKRIRLLRLMERFSGDVEEVRKFLQNVEERDHDVNADSRACRRERREELKSKYATQLAALTQAGINVDCPCTLWQLEKNQGDVNKVIEKMSHRREKKEKLAELDTKYASQIAQLEADGIKIKNKRRLAHLLEKADGQVDVVKQLISEWKEKKGQHREYRHRHRNISPGGTTAQETHGAASCWRKRHEFSSDDIENLKRLRSAGVYGHPMKILAMYHECNESIELTKARKDHEREMRNQQREERSLGSTLLAEAQTGYITIDSREDWPRDIEQVYLDGNNMMFVVNSLRRLCLNRAGKKTERALAEIASAWNEQMHIPNVEIIFDATSQLDQIGSVKISSAKPTHRTTDDMLVEIARKPENREKNKRTIIITSDRALAALLQREGCLLMKPNNWFSHCVMVLAPDLIRHEELTGMKTETSTPTTVKIRYDFDELVHRVTNIDI</sequence>